<dbReference type="AlphaFoldDB" id="A0A6P8KCF4"/>
<feature type="transmembrane region" description="Helical" evidence="1">
    <location>
        <begin position="12"/>
        <end position="31"/>
    </location>
</feature>
<organism evidence="3 4">
    <name type="scientific">Drosophila mauritiana</name>
    <name type="common">Fruit fly</name>
    <dbReference type="NCBI Taxonomy" id="7226"/>
    <lineage>
        <taxon>Eukaryota</taxon>
        <taxon>Metazoa</taxon>
        <taxon>Ecdysozoa</taxon>
        <taxon>Arthropoda</taxon>
        <taxon>Hexapoda</taxon>
        <taxon>Insecta</taxon>
        <taxon>Pterygota</taxon>
        <taxon>Neoptera</taxon>
        <taxon>Endopterygota</taxon>
        <taxon>Diptera</taxon>
        <taxon>Brachycera</taxon>
        <taxon>Muscomorpha</taxon>
        <taxon>Ephydroidea</taxon>
        <taxon>Drosophilidae</taxon>
        <taxon>Drosophila</taxon>
        <taxon>Sophophora</taxon>
    </lineage>
</organism>
<evidence type="ECO:0000313" key="3">
    <source>
        <dbReference type="Proteomes" id="UP000515162"/>
    </source>
</evidence>
<dbReference type="Pfam" id="PF24985">
    <property type="entry name" value="DUF7775"/>
    <property type="match status" value="1"/>
</dbReference>
<evidence type="ECO:0000256" key="1">
    <source>
        <dbReference type="SAM" id="Phobius"/>
    </source>
</evidence>
<proteinExistence type="predicted"/>
<dbReference type="GeneID" id="117144640"/>
<dbReference type="Proteomes" id="UP000515162">
    <property type="component" value="Chromosome 3R"/>
</dbReference>
<feature type="transmembrane region" description="Helical" evidence="1">
    <location>
        <begin position="138"/>
        <end position="160"/>
    </location>
</feature>
<protein>
    <submittedName>
        <fullName evidence="4">Uncharacterized protein LOC117144640</fullName>
    </submittedName>
</protein>
<evidence type="ECO:0000259" key="2">
    <source>
        <dbReference type="Pfam" id="PF24985"/>
    </source>
</evidence>
<dbReference type="RefSeq" id="XP_033165827.1">
    <property type="nucleotide sequence ID" value="XM_033309936.1"/>
</dbReference>
<reference evidence="4" key="1">
    <citation type="submission" date="2025-08" db="UniProtKB">
        <authorList>
            <consortium name="RefSeq"/>
        </authorList>
    </citation>
    <scope>IDENTIFICATION</scope>
    <source>
        <strain evidence="4">Mau12</strain>
        <tissue evidence="4">Whole Body</tissue>
    </source>
</reference>
<name>A0A6P8KCF4_DROMA</name>
<keyword evidence="3" id="KW-1185">Reference proteome</keyword>
<dbReference type="InterPro" id="IPR056677">
    <property type="entry name" value="DUF7775"/>
</dbReference>
<accession>A0A6P8KCF4</accession>
<feature type="domain" description="DUF7775" evidence="2">
    <location>
        <begin position="9"/>
        <end position="161"/>
    </location>
</feature>
<dbReference type="PANTHER" id="PTHR41152:SF8">
    <property type="entry name" value="AT26438P-RELATED"/>
    <property type="match status" value="1"/>
</dbReference>
<feature type="transmembrane region" description="Helical" evidence="1">
    <location>
        <begin position="51"/>
        <end position="71"/>
    </location>
</feature>
<dbReference type="PANTHER" id="PTHR41152">
    <property type="entry name" value="AT26438P-RELATED"/>
    <property type="match status" value="1"/>
</dbReference>
<feature type="transmembrane region" description="Helical" evidence="1">
    <location>
        <begin position="83"/>
        <end position="102"/>
    </location>
</feature>
<keyword evidence="1" id="KW-0472">Membrane</keyword>
<keyword evidence="1" id="KW-1133">Transmembrane helix</keyword>
<keyword evidence="1" id="KW-0812">Transmembrane</keyword>
<gene>
    <name evidence="4" type="primary">LOC117144640</name>
</gene>
<sequence length="217" mass="25245">MRVYLYQMRPVLFLFYTVETTANLFVLYYQLKAFVFVNLTTMIWNDVLIHSFYMTFFYIFTVITLFASINLCTGQRTSIVEEVVRPLIGFVLYTVISLMALGDAETDFYIMYDGRNPDDLLYPEKPLHPFFGSLRDQATASLVSSVIYLLHCLIALDVLLSNDDSDDERDASDSSDDINDEVDYVPVRLYVFGGVMQRWLEQYDWFQDFTRSGVTDI</sequence>
<evidence type="ECO:0000313" key="4">
    <source>
        <dbReference type="RefSeq" id="XP_033165827.1"/>
    </source>
</evidence>